<evidence type="ECO:0000259" key="9">
    <source>
        <dbReference type="Pfam" id="PF00694"/>
    </source>
</evidence>
<accession>A0ABX3FXI7</accession>
<dbReference type="NCBIfam" id="TIGR02087">
    <property type="entry name" value="LEUD_arch"/>
    <property type="match status" value="1"/>
</dbReference>
<evidence type="ECO:0000256" key="7">
    <source>
        <dbReference type="SAM" id="MobiDB-lite"/>
    </source>
</evidence>
<dbReference type="InterPro" id="IPR050067">
    <property type="entry name" value="IPM_dehydratase_rel_enz"/>
</dbReference>
<dbReference type="InterPro" id="IPR036008">
    <property type="entry name" value="Aconitase_4Fe-4S_dom"/>
</dbReference>
<evidence type="ECO:0000256" key="6">
    <source>
        <dbReference type="ARBA" id="ARBA00023239"/>
    </source>
</evidence>
<dbReference type="Proteomes" id="UP000187151">
    <property type="component" value="Unassembled WGS sequence"/>
</dbReference>
<evidence type="ECO:0000256" key="4">
    <source>
        <dbReference type="ARBA" id="ARBA00023004"/>
    </source>
</evidence>
<sequence>MPGGRGRAAPQVPRLRRRGRGIRLRLLQPRLLPPDRTGGGRRRPPHRVRHGLGGRQAAARLPPDPGARLDPLLLAGGAAADRAVRRRLRLPQETASRRPGWTRSAMTLVRQLFEHKLGRPVSTGEVVDLPFDLCWGSEMTVKWALDILRDSGFDDEYVAAGLAAQRERTAFVFDHVVPTHTASMASILVELRRFAREHGIRVFDVGYDGGIQHKILIEQGLIRPGDVAVGADSHSCTAGAIGSLATGIGSTDLAMALVRGSCWMRVPEAALVRFHGSLRPHVQGKDVALYLCGLIGVHGAVYRSLEFGGPGLASLAITDRLSLSNMAVEMGAKYGLFPTDGVLADYLGADVDHPDFTVDEDDAEYVDVIDVDLGSIEPTVALPFSPDNAVGTHQLQHLLRNWGEYEGREDLMTGVAPLARRANGNGEIPVDQVFIGSCTNGHLEDLRVVADVLRGRRVHEGVRTIVIPASQKAYRAAMKEGLIDVLIEAGCYVESSSCGPCIGIKSGVLGKGEVAVFTSNRNFRGRCGDVDASVVLASPAIAARAALTGVLAPIGDRSDYYADEDAVRRGIEELFALHSAREGRAALPDSEDRLPATAASDTAGRDAHAEGGSLAWVFGDHVNTDVILPGVFCQIPDPAEYKKHIMAHAGNQAFLDHYAGTGHDLTGSVIVGGANFGCGSSRENAPMGIKASGAPFVVAHSFARIFFRNALNIGLRLVEVGDFAHGIREGDRLVVDDERGELVNVTRGTSAPITPPSAFERELLTAGGLVAYTGARVRAQAAAV</sequence>
<feature type="region of interest" description="Disordered" evidence="7">
    <location>
        <begin position="1"/>
        <end position="20"/>
    </location>
</feature>
<keyword evidence="5" id="KW-0411">Iron-sulfur</keyword>
<evidence type="ECO:0000256" key="2">
    <source>
        <dbReference type="ARBA" id="ARBA00007185"/>
    </source>
</evidence>
<dbReference type="InterPro" id="IPR001030">
    <property type="entry name" value="Acoase/IPM_deHydtase_lsu_aba"/>
</dbReference>
<evidence type="ECO:0000259" key="8">
    <source>
        <dbReference type="Pfam" id="PF00330"/>
    </source>
</evidence>
<organism evidence="10 11">
    <name type="scientific">Streptomyces amritsarensis</name>
    <dbReference type="NCBI Taxonomy" id="681158"/>
    <lineage>
        <taxon>Bacteria</taxon>
        <taxon>Bacillati</taxon>
        <taxon>Actinomycetota</taxon>
        <taxon>Actinomycetes</taxon>
        <taxon>Kitasatosporales</taxon>
        <taxon>Streptomycetaceae</taxon>
        <taxon>Streptomyces</taxon>
    </lineage>
</organism>
<comment type="caution">
    <text evidence="10">The sequence shown here is derived from an EMBL/GenBank/DDBJ whole genome shotgun (WGS) entry which is preliminary data.</text>
</comment>
<dbReference type="PROSITE" id="PS01244">
    <property type="entry name" value="ACONITASE_2"/>
    <property type="match status" value="1"/>
</dbReference>
<evidence type="ECO:0000256" key="5">
    <source>
        <dbReference type="ARBA" id="ARBA00023014"/>
    </source>
</evidence>
<feature type="domain" description="Aconitase/3-isopropylmalate dehydratase large subunit alpha/beta/alpha" evidence="8">
    <location>
        <begin position="181"/>
        <end position="549"/>
    </location>
</feature>
<reference evidence="10 11" key="1">
    <citation type="submission" date="2016-01" db="EMBL/GenBank/DDBJ databases">
        <title>Streptomyces amritsarensis strain MTCC 11845 genome sequencing and assembly.</title>
        <authorList>
            <person name="Sharma D."/>
            <person name="Nair G.R."/>
            <person name="Kaur G."/>
            <person name="Manhas R.K."/>
            <person name="Mayilraj S."/>
        </authorList>
    </citation>
    <scope>NUCLEOTIDE SEQUENCE [LARGE SCALE GENOMIC DNA]</scope>
    <source>
        <strain evidence="10 11">MTCC 11845</strain>
    </source>
</reference>
<dbReference type="Gene3D" id="3.30.499.10">
    <property type="entry name" value="Aconitase, domain 3"/>
    <property type="match status" value="2"/>
</dbReference>
<keyword evidence="11" id="KW-1185">Reference proteome</keyword>
<keyword evidence="3" id="KW-0479">Metal-binding</keyword>
<dbReference type="InterPro" id="IPR011827">
    <property type="entry name" value="LeuD_type2/HacB/DmdB"/>
</dbReference>
<feature type="region of interest" description="Disordered" evidence="7">
    <location>
        <begin position="29"/>
        <end position="65"/>
    </location>
</feature>
<protein>
    <submittedName>
        <fullName evidence="10">Uncharacterized protein</fullName>
    </submittedName>
</protein>
<comment type="similarity">
    <text evidence="2">Belongs to the aconitase/IPM isomerase family.</text>
</comment>
<dbReference type="InterPro" id="IPR015928">
    <property type="entry name" value="Aconitase/3IPM_dehydase_swvl"/>
</dbReference>
<gene>
    <name evidence="10" type="ORF">AVW11_23780</name>
</gene>
<dbReference type="Gene3D" id="3.20.19.10">
    <property type="entry name" value="Aconitase, domain 4"/>
    <property type="match status" value="1"/>
</dbReference>
<proteinExistence type="inferred from homology"/>
<dbReference type="Pfam" id="PF00694">
    <property type="entry name" value="Aconitase_C"/>
    <property type="match status" value="1"/>
</dbReference>
<dbReference type="InterPro" id="IPR015931">
    <property type="entry name" value="Acnase/IPM_dHydase_lsu_aba_1/3"/>
</dbReference>
<dbReference type="SUPFAM" id="SSF53732">
    <property type="entry name" value="Aconitase iron-sulfur domain"/>
    <property type="match status" value="1"/>
</dbReference>
<name>A0ABX3FXI7_9ACTN</name>
<dbReference type="InterPro" id="IPR018136">
    <property type="entry name" value="Aconitase_4Fe-4S_BS"/>
</dbReference>
<comment type="cofactor">
    <cofactor evidence="1">
        <name>[4Fe-4S] cluster</name>
        <dbReference type="ChEBI" id="CHEBI:49883"/>
    </cofactor>
</comment>
<feature type="region of interest" description="Disordered" evidence="7">
    <location>
        <begin position="586"/>
        <end position="605"/>
    </location>
</feature>
<dbReference type="PANTHER" id="PTHR43822:SF21">
    <property type="entry name" value="3-ISOPROPYLMALATE DEHYDRATASE LARGE SUBUNIT 1"/>
    <property type="match status" value="1"/>
</dbReference>
<dbReference type="SUPFAM" id="SSF52016">
    <property type="entry name" value="LeuD/IlvD-like"/>
    <property type="match status" value="1"/>
</dbReference>
<evidence type="ECO:0000256" key="1">
    <source>
        <dbReference type="ARBA" id="ARBA00001966"/>
    </source>
</evidence>
<feature type="domain" description="Aconitase A/isopropylmalate dehydratase small subunit swivel" evidence="9">
    <location>
        <begin position="650"/>
        <end position="715"/>
    </location>
</feature>
<keyword evidence="4" id="KW-0408">Iron</keyword>
<dbReference type="EMBL" id="MQUR01000062">
    <property type="protein sequence ID" value="OLZ62093.1"/>
    <property type="molecule type" value="Genomic_DNA"/>
</dbReference>
<dbReference type="InterPro" id="IPR000573">
    <property type="entry name" value="AconitaseA/IPMdHydase_ssu_swvl"/>
</dbReference>
<dbReference type="Pfam" id="PF00330">
    <property type="entry name" value="Aconitase"/>
    <property type="match status" value="1"/>
</dbReference>
<evidence type="ECO:0000256" key="3">
    <source>
        <dbReference type="ARBA" id="ARBA00022723"/>
    </source>
</evidence>
<keyword evidence="6" id="KW-0456">Lyase</keyword>
<dbReference type="PANTHER" id="PTHR43822">
    <property type="entry name" value="HOMOACONITASE, MITOCHONDRIAL-RELATED"/>
    <property type="match status" value="1"/>
</dbReference>
<evidence type="ECO:0000313" key="10">
    <source>
        <dbReference type="EMBL" id="OLZ62093.1"/>
    </source>
</evidence>
<dbReference type="PROSITE" id="PS00450">
    <property type="entry name" value="ACONITASE_1"/>
    <property type="match status" value="1"/>
</dbReference>
<dbReference type="PRINTS" id="PR00415">
    <property type="entry name" value="ACONITASE"/>
</dbReference>
<evidence type="ECO:0000313" key="11">
    <source>
        <dbReference type="Proteomes" id="UP000187151"/>
    </source>
</evidence>
<feature type="compositionally biased region" description="Basic residues" evidence="7">
    <location>
        <begin position="39"/>
        <end position="52"/>
    </location>
</feature>